<protein>
    <submittedName>
        <fullName evidence="2">Uncharacterized protein</fullName>
    </submittedName>
</protein>
<feature type="region of interest" description="Disordered" evidence="1">
    <location>
        <begin position="1"/>
        <end position="21"/>
    </location>
</feature>
<accession>A0A7J6MLW4</accession>
<evidence type="ECO:0000256" key="1">
    <source>
        <dbReference type="SAM" id="MobiDB-lite"/>
    </source>
</evidence>
<evidence type="ECO:0000313" key="2">
    <source>
        <dbReference type="EMBL" id="KAF4672589.1"/>
    </source>
</evidence>
<feature type="compositionally biased region" description="Polar residues" evidence="1">
    <location>
        <begin position="1"/>
        <end position="16"/>
    </location>
</feature>
<reference evidence="2 3" key="1">
    <citation type="submission" date="2020-04" db="EMBL/GenBank/DDBJ databases">
        <title>Perkinsus chesapeaki whole genome sequence.</title>
        <authorList>
            <person name="Bogema D.R."/>
        </authorList>
    </citation>
    <scope>NUCLEOTIDE SEQUENCE [LARGE SCALE GENOMIC DNA]</scope>
    <source>
        <strain evidence="2">ATCC PRA-425</strain>
    </source>
</reference>
<gene>
    <name evidence="2" type="ORF">FOL47_000340</name>
</gene>
<name>A0A7J6MLW4_PERCH</name>
<dbReference type="Proteomes" id="UP000591131">
    <property type="component" value="Unassembled WGS sequence"/>
</dbReference>
<feature type="region of interest" description="Disordered" evidence="1">
    <location>
        <begin position="44"/>
        <end position="69"/>
    </location>
</feature>
<evidence type="ECO:0000313" key="3">
    <source>
        <dbReference type="Proteomes" id="UP000591131"/>
    </source>
</evidence>
<keyword evidence="3" id="KW-1185">Reference proteome</keyword>
<sequence>MSDFSSISKPPSNQPSKPAEAQLRLRLTVDSFFESGSLADWPQRLPATLGERPQDRNAATPLDRGNRRRRIRGKDLVLKRPKPLKLLSHHDEEPELPQPAGCMVTTIEAPGRLVNEENLNKIDCSDELLDDTAVHTPSTSTDSPLSSKEGAIACSMLECLLFELSSSSSASECGDADEVLLDGFISDDDDDE</sequence>
<proteinExistence type="predicted"/>
<comment type="caution">
    <text evidence="2">The sequence shown here is derived from an EMBL/GenBank/DDBJ whole genome shotgun (WGS) entry which is preliminary data.</text>
</comment>
<dbReference type="EMBL" id="JAAPAO010000105">
    <property type="protein sequence ID" value="KAF4672589.1"/>
    <property type="molecule type" value="Genomic_DNA"/>
</dbReference>
<organism evidence="2 3">
    <name type="scientific">Perkinsus chesapeaki</name>
    <name type="common">Clam parasite</name>
    <name type="synonym">Perkinsus andrewsi</name>
    <dbReference type="NCBI Taxonomy" id="330153"/>
    <lineage>
        <taxon>Eukaryota</taxon>
        <taxon>Sar</taxon>
        <taxon>Alveolata</taxon>
        <taxon>Perkinsozoa</taxon>
        <taxon>Perkinsea</taxon>
        <taxon>Perkinsida</taxon>
        <taxon>Perkinsidae</taxon>
        <taxon>Perkinsus</taxon>
    </lineage>
</organism>
<dbReference type="AlphaFoldDB" id="A0A7J6MLW4"/>